<dbReference type="PANTHER" id="PTHR48025">
    <property type="entry name" value="OS02G0815200 PROTEIN"/>
    <property type="match status" value="1"/>
</dbReference>
<reference evidence="5 6" key="1">
    <citation type="submission" date="2024-01" db="EMBL/GenBank/DDBJ databases">
        <title>The genomes of 5 underutilized Papilionoideae crops provide insights into root nodulation and disease resistanc.</title>
        <authorList>
            <person name="Jiang F."/>
        </authorList>
    </citation>
    <scope>NUCLEOTIDE SEQUENCE [LARGE SCALE GENOMIC DNA]</scope>
    <source>
        <strain evidence="5">JINMINGXINNONG_FW02</strain>
        <tissue evidence="5">Leaves</tissue>
    </source>
</reference>
<feature type="domain" description="RRM" evidence="4">
    <location>
        <begin position="181"/>
        <end position="260"/>
    </location>
</feature>
<dbReference type="GO" id="GO:1901259">
    <property type="term" value="P:chloroplast rRNA processing"/>
    <property type="evidence" value="ECO:0007669"/>
    <property type="project" value="TreeGrafter"/>
</dbReference>
<dbReference type="InterPro" id="IPR050502">
    <property type="entry name" value="Euk_RNA-bind_prot"/>
</dbReference>
<evidence type="ECO:0000259" key="4">
    <source>
        <dbReference type="PROSITE" id="PS50102"/>
    </source>
</evidence>
<feature type="domain" description="RRM" evidence="4">
    <location>
        <begin position="79"/>
        <end position="156"/>
    </location>
</feature>
<gene>
    <name evidence="5" type="ORF">VNO80_08950</name>
</gene>
<dbReference type="SUPFAM" id="SSF54928">
    <property type="entry name" value="RNA-binding domain, RBD"/>
    <property type="match status" value="2"/>
</dbReference>
<evidence type="ECO:0000313" key="5">
    <source>
        <dbReference type="EMBL" id="KAK7366947.1"/>
    </source>
</evidence>
<dbReference type="InterPro" id="IPR012677">
    <property type="entry name" value="Nucleotide-bd_a/b_plait_sf"/>
</dbReference>
<evidence type="ECO:0000313" key="6">
    <source>
        <dbReference type="Proteomes" id="UP001374584"/>
    </source>
</evidence>
<dbReference type="InterPro" id="IPR035979">
    <property type="entry name" value="RBD_domain_sf"/>
</dbReference>
<feature type="region of interest" description="Disordered" evidence="3">
    <location>
        <begin position="155"/>
        <end position="176"/>
    </location>
</feature>
<dbReference type="PANTHER" id="PTHR48025:SF6">
    <property type="entry name" value="RRM DOMAIN-CONTAINING PROTEIN"/>
    <property type="match status" value="1"/>
</dbReference>
<evidence type="ECO:0000256" key="1">
    <source>
        <dbReference type="ARBA" id="ARBA00022884"/>
    </source>
</evidence>
<dbReference type="PROSITE" id="PS50102">
    <property type="entry name" value="RRM"/>
    <property type="match status" value="2"/>
</dbReference>
<keyword evidence="1 2" id="KW-0694">RNA-binding</keyword>
<feature type="region of interest" description="Disordered" evidence="3">
    <location>
        <begin position="251"/>
        <end position="293"/>
    </location>
</feature>
<evidence type="ECO:0000256" key="3">
    <source>
        <dbReference type="SAM" id="MobiDB-lite"/>
    </source>
</evidence>
<proteinExistence type="predicted"/>
<dbReference type="GO" id="GO:0003729">
    <property type="term" value="F:mRNA binding"/>
    <property type="evidence" value="ECO:0007669"/>
    <property type="project" value="TreeGrafter"/>
</dbReference>
<sequence>MATIESALTLFAPQRFSYNYRSSAKPPHSIKLHDSTSLFFSSNASFKTARLCFRLCSALQELPTTEKTPGPTQPTDNLTKLYVANLSWSLSPADIKGIFAQCGTVTDVEIIRNRKGRHMGYAFVTMDSGEEAQVAVDKFDSYELSGRIIRVELAKTFKKPPPSPPPPPPPPRSRYPRETRHVLYVSNLAWKARSTHLRQVFTENFKTPVSARVVFDSPAKRSAGYGFVSFLTKEDAEAAISTVDGKEIMGRPLRLKFSEKKDNEAGSEKEEDQIKDAGSEDEDQGSVAQPEES</sequence>
<dbReference type="AlphaFoldDB" id="A0AAN9RC83"/>
<feature type="compositionally biased region" description="Basic and acidic residues" evidence="3">
    <location>
        <begin position="256"/>
        <end position="278"/>
    </location>
</feature>
<dbReference type="EMBL" id="JAYMYR010000004">
    <property type="protein sequence ID" value="KAK7366947.1"/>
    <property type="molecule type" value="Genomic_DNA"/>
</dbReference>
<dbReference type="SMART" id="SM00360">
    <property type="entry name" value="RRM"/>
    <property type="match status" value="2"/>
</dbReference>
<dbReference type="Pfam" id="PF00076">
    <property type="entry name" value="RRM_1"/>
    <property type="match status" value="2"/>
</dbReference>
<comment type="caution">
    <text evidence="5">The sequence shown here is derived from an EMBL/GenBank/DDBJ whole genome shotgun (WGS) entry which is preliminary data.</text>
</comment>
<keyword evidence="6" id="KW-1185">Reference proteome</keyword>
<protein>
    <recommendedName>
        <fullName evidence="4">RRM domain-containing protein</fullName>
    </recommendedName>
</protein>
<dbReference type="GO" id="GO:0009535">
    <property type="term" value="C:chloroplast thylakoid membrane"/>
    <property type="evidence" value="ECO:0007669"/>
    <property type="project" value="TreeGrafter"/>
</dbReference>
<evidence type="ECO:0000256" key="2">
    <source>
        <dbReference type="PROSITE-ProRule" id="PRU00176"/>
    </source>
</evidence>
<dbReference type="Gene3D" id="3.30.70.330">
    <property type="match status" value="2"/>
</dbReference>
<dbReference type="InterPro" id="IPR000504">
    <property type="entry name" value="RRM_dom"/>
</dbReference>
<feature type="compositionally biased region" description="Pro residues" evidence="3">
    <location>
        <begin position="159"/>
        <end position="173"/>
    </location>
</feature>
<dbReference type="Proteomes" id="UP001374584">
    <property type="component" value="Unassembled WGS sequence"/>
</dbReference>
<accession>A0AAN9RC83</accession>
<name>A0AAN9RC83_PHACN</name>
<organism evidence="5 6">
    <name type="scientific">Phaseolus coccineus</name>
    <name type="common">Scarlet runner bean</name>
    <name type="synonym">Phaseolus multiflorus</name>
    <dbReference type="NCBI Taxonomy" id="3886"/>
    <lineage>
        <taxon>Eukaryota</taxon>
        <taxon>Viridiplantae</taxon>
        <taxon>Streptophyta</taxon>
        <taxon>Embryophyta</taxon>
        <taxon>Tracheophyta</taxon>
        <taxon>Spermatophyta</taxon>
        <taxon>Magnoliopsida</taxon>
        <taxon>eudicotyledons</taxon>
        <taxon>Gunneridae</taxon>
        <taxon>Pentapetalae</taxon>
        <taxon>rosids</taxon>
        <taxon>fabids</taxon>
        <taxon>Fabales</taxon>
        <taxon>Fabaceae</taxon>
        <taxon>Papilionoideae</taxon>
        <taxon>50 kb inversion clade</taxon>
        <taxon>NPAAA clade</taxon>
        <taxon>indigoferoid/millettioid clade</taxon>
        <taxon>Phaseoleae</taxon>
        <taxon>Phaseolus</taxon>
    </lineage>
</organism>